<comment type="caution">
    <text evidence="4">The sequence shown here is derived from an EMBL/GenBank/DDBJ whole genome shotgun (WGS) entry which is preliminary data.</text>
</comment>
<sequence length="1177" mass="127422">MSTASMPSGPEGPTVPSRRQVMTWMAAAGAVTAAAPGLADPMPAQAATTRAAVAPVTVWLPSPNLKVRRDFAFPGSPGTRVSLKAARNEEESGQLILRTTSGTADVRLSASDLTGSAGTIPAARVELFRQHYLEIRPGQSSYGSGFYPDALIPLLPYTTMSVVADRNSGVWITVRIPKGQPAGLYSGTITISGGTTVVTVPLDLEVWNFEVPDKPSTDTAAAIWYQQVAWAHDAQWGTTRYDDLLKKYYEFQLRHRLASDDFPVRAQHGPGPYKPGPGPEPEPDVWLAHAERYLHDPRLKRFRIPLYTTGGNDSGFHVDTGRLRHVVDGLRAMGGGLIERGYFYYADEPMNDAAYEHVRKLFATVDTIAPDIPHVLTLTDPPPQKLLDFVHAWAFVLTAPKPELPGLVESLKARGDLVWWYAAYGHQWPIPGVFTADSAVGHRLLPWIQHHLGIEGFLFWSTTVFGKYDFAPDGHYQWADRWTDPNALNEYPGDGYLLYPGKQVGIDGPVGTVRLQALRDGFEDLEYLALYERRATELLAQWGATGRFDVKAALRSAHDVLHGGLSYKDDSVLFHQIRAQVGAEVAQLFGSSPALISVGKPTAHNVPVTVIVAKGTSVTIAGSNSLPVESTAGADIHRIAADLPAGRTDLMVTVAGRQLKRTIEVGAAATPHQIIINSFETDVEVRKARASYVTATRSAEHVVTGKSSAKLVFQANTPVDPGVYFYTGAAEAPQESIGRNNWSTIDAIAFDVFNDSNDLIVLYCDFHDPVKLDAHNPAYLLPGQQRVLIPLAGLVNDLSKITSIHLRVQRRGTPLTLYLDNLRFLRSRTGLPSTGTWARQDATGRPLVHAVRSDGNLVIGRQTGSDPAAWQLTTGPAASGPTVSAIDPAGRLNLVSLRDGVIEWTRDEGSWVRRTVTPQLSGDTAVGVPGIALDAAGRLNYFVRTSSGRLYRGWQNRPTSDGWSGQYIGTVTVTGDPVTLQDPAGKLTWFAQTTGGNLQHGWQVEPGSQSWQTDLLYENGTGAPATVAGRIAVAQGISGRLTFHARHSSGGIIHGWQNTPGDGPWRWALLPRETAEGVVTVAGDPAVHLDAAGKLTYFARTTDGRILHGWQRIPEGGPWDTTIIPVQVVGDGAVTQDTDGRLHYFARTAAGTLRHCWQDAPAIGPWHSNELGSGVIG</sequence>
<dbReference type="RefSeq" id="WP_380053280.1">
    <property type="nucleotide sequence ID" value="NZ_JBHLTC010000036.1"/>
</dbReference>
<reference evidence="4 5" key="1">
    <citation type="submission" date="2024-09" db="EMBL/GenBank/DDBJ databases">
        <authorList>
            <person name="Sun Q."/>
            <person name="Mori K."/>
        </authorList>
    </citation>
    <scope>NUCLEOTIDE SEQUENCE [LARGE SCALE GENOMIC DNA]</scope>
    <source>
        <strain evidence="4 5">CGMCC 1.15906</strain>
    </source>
</reference>
<dbReference type="Pfam" id="PF22680">
    <property type="entry name" value="Glyco_hydro_123_N_2"/>
    <property type="match status" value="1"/>
</dbReference>
<name>A0ABV6QTJ7_9ACTN</name>
<dbReference type="EMBL" id="JBHLTC010000036">
    <property type="protein sequence ID" value="MFC0627959.1"/>
    <property type="molecule type" value="Genomic_DNA"/>
</dbReference>
<evidence type="ECO:0000313" key="4">
    <source>
        <dbReference type="EMBL" id="MFC0627959.1"/>
    </source>
</evidence>
<evidence type="ECO:0000259" key="3">
    <source>
        <dbReference type="Pfam" id="PF26607"/>
    </source>
</evidence>
<dbReference type="SUPFAM" id="SSF89372">
    <property type="entry name" value="Fucose-specific lectin"/>
    <property type="match status" value="2"/>
</dbReference>
<feature type="domain" description="Glycoside hydrolase 123 N-terminal" evidence="2">
    <location>
        <begin position="79"/>
        <end position="192"/>
    </location>
</feature>
<protein>
    <submittedName>
        <fullName evidence="4">Glycoside hydrolase domain-containing protein</fullName>
    </submittedName>
</protein>
<proteinExistence type="predicted"/>
<evidence type="ECO:0000259" key="1">
    <source>
        <dbReference type="Pfam" id="PF13320"/>
    </source>
</evidence>
<dbReference type="InterPro" id="IPR058502">
    <property type="entry name" value="PLL-like_beta-prop"/>
</dbReference>
<dbReference type="InterPro" id="IPR025150">
    <property type="entry name" value="GH123_cat"/>
</dbReference>
<organism evidence="4 5">
    <name type="scientific">Kribbella deserti</name>
    <dbReference type="NCBI Taxonomy" id="1926257"/>
    <lineage>
        <taxon>Bacteria</taxon>
        <taxon>Bacillati</taxon>
        <taxon>Actinomycetota</taxon>
        <taxon>Actinomycetes</taxon>
        <taxon>Propionibacteriales</taxon>
        <taxon>Kribbellaceae</taxon>
        <taxon>Kribbella</taxon>
    </lineage>
</organism>
<evidence type="ECO:0000313" key="5">
    <source>
        <dbReference type="Proteomes" id="UP001589890"/>
    </source>
</evidence>
<evidence type="ECO:0000259" key="2">
    <source>
        <dbReference type="Pfam" id="PF22680"/>
    </source>
</evidence>
<feature type="domain" description="Glycoside hydrolase 123 catalytic" evidence="1">
    <location>
        <begin position="336"/>
        <end position="529"/>
    </location>
</feature>
<feature type="domain" description="PLL-like beta propeller" evidence="3">
    <location>
        <begin position="1081"/>
        <end position="1171"/>
    </location>
</feature>
<accession>A0ABV6QTJ7</accession>
<feature type="domain" description="PLL-like beta propeller" evidence="3">
    <location>
        <begin position="854"/>
        <end position="1070"/>
    </location>
</feature>
<gene>
    <name evidence="4" type="ORF">ACFFGN_28055</name>
</gene>
<dbReference type="PROSITE" id="PS51318">
    <property type="entry name" value="TAT"/>
    <property type="match status" value="1"/>
</dbReference>
<dbReference type="Proteomes" id="UP001589890">
    <property type="component" value="Unassembled WGS sequence"/>
</dbReference>
<dbReference type="Gene3D" id="2.60.120.430">
    <property type="entry name" value="Galactose-binding lectin"/>
    <property type="match status" value="1"/>
</dbReference>
<keyword evidence="4" id="KW-0378">Hydrolase</keyword>
<dbReference type="InterPro" id="IPR006311">
    <property type="entry name" value="TAT_signal"/>
</dbReference>
<dbReference type="InterPro" id="IPR053850">
    <property type="entry name" value="Glyco_hydro_123_N_2"/>
</dbReference>
<keyword evidence="5" id="KW-1185">Reference proteome</keyword>
<dbReference type="Pfam" id="PF13320">
    <property type="entry name" value="GH123_cat"/>
    <property type="match status" value="1"/>
</dbReference>
<dbReference type="GO" id="GO:0016787">
    <property type="term" value="F:hydrolase activity"/>
    <property type="evidence" value="ECO:0007669"/>
    <property type="project" value="UniProtKB-KW"/>
</dbReference>
<dbReference type="Pfam" id="PF26607">
    <property type="entry name" value="DUF8189"/>
    <property type="match status" value="2"/>
</dbReference>